<keyword evidence="1" id="KW-0805">Transcription regulation</keyword>
<dbReference type="SUPFAM" id="SSF48498">
    <property type="entry name" value="Tetracyclin repressor-like, C-terminal domain"/>
    <property type="match status" value="1"/>
</dbReference>
<dbReference type="AlphaFoldDB" id="A0A376CLB0"/>
<evidence type="ECO:0000256" key="2">
    <source>
        <dbReference type="ARBA" id="ARBA00023125"/>
    </source>
</evidence>
<protein>
    <submittedName>
        <fullName evidence="6">Transcriptional regulator</fullName>
    </submittedName>
</protein>
<reference evidence="6 7" key="1">
    <citation type="submission" date="2018-06" db="EMBL/GenBank/DDBJ databases">
        <authorList>
            <consortium name="Pathogen Informatics"/>
            <person name="Doyle S."/>
        </authorList>
    </citation>
    <scope>NUCLEOTIDE SEQUENCE [LARGE SCALE GENOMIC DNA]</scope>
    <source>
        <strain evidence="6 7">NCTC11862</strain>
    </source>
</reference>
<dbReference type="RefSeq" id="WP_018582702.1">
    <property type="nucleotide sequence ID" value="NZ_LDYD01000001.1"/>
</dbReference>
<feature type="domain" description="HTH tetR-type" evidence="5">
    <location>
        <begin position="9"/>
        <end position="69"/>
    </location>
</feature>
<dbReference type="InterPro" id="IPR001647">
    <property type="entry name" value="HTH_TetR"/>
</dbReference>
<organism evidence="6 7">
    <name type="scientific">Corynebacterium pilosum</name>
    <dbReference type="NCBI Taxonomy" id="35756"/>
    <lineage>
        <taxon>Bacteria</taxon>
        <taxon>Bacillati</taxon>
        <taxon>Actinomycetota</taxon>
        <taxon>Actinomycetes</taxon>
        <taxon>Mycobacteriales</taxon>
        <taxon>Corynebacteriaceae</taxon>
        <taxon>Corynebacterium</taxon>
    </lineage>
</organism>
<accession>A0A376CLB0</accession>
<dbReference type="OrthoDB" id="9795011at2"/>
<keyword evidence="7" id="KW-1185">Reference proteome</keyword>
<evidence type="ECO:0000256" key="1">
    <source>
        <dbReference type="ARBA" id="ARBA00023015"/>
    </source>
</evidence>
<keyword evidence="2 4" id="KW-0238">DNA-binding</keyword>
<proteinExistence type="predicted"/>
<gene>
    <name evidence="6" type="ORF">NCTC11862_01013</name>
</gene>
<dbReference type="Gene3D" id="1.10.357.10">
    <property type="entry name" value="Tetracycline Repressor, domain 2"/>
    <property type="match status" value="1"/>
</dbReference>
<dbReference type="STRING" id="35756.GCA_001044155_00027"/>
<name>A0A376CLB0_9CORY</name>
<evidence type="ECO:0000259" key="5">
    <source>
        <dbReference type="PROSITE" id="PS50977"/>
    </source>
</evidence>
<dbReference type="PROSITE" id="PS50977">
    <property type="entry name" value="HTH_TETR_2"/>
    <property type="match status" value="1"/>
</dbReference>
<dbReference type="PANTHER" id="PTHR30055">
    <property type="entry name" value="HTH-TYPE TRANSCRIPTIONAL REGULATOR RUTR"/>
    <property type="match status" value="1"/>
</dbReference>
<evidence type="ECO:0000313" key="6">
    <source>
        <dbReference type="EMBL" id="STC69230.1"/>
    </source>
</evidence>
<dbReference type="PANTHER" id="PTHR30055:SF234">
    <property type="entry name" value="HTH-TYPE TRANSCRIPTIONAL REGULATOR BETI"/>
    <property type="match status" value="1"/>
</dbReference>
<dbReference type="PRINTS" id="PR00455">
    <property type="entry name" value="HTHTETR"/>
</dbReference>
<feature type="DNA-binding region" description="H-T-H motif" evidence="4">
    <location>
        <begin position="32"/>
        <end position="51"/>
    </location>
</feature>
<keyword evidence="3" id="KW-0804">Transcription</keyword>
<dbReference type="InterPro" id="IPR050109">
    <property type="entry name" value="HTH-type_TetR-like_transc_reg"/>
</dbReference>
<evidence type="ECO:0000313" key="7">
    <source>
        <dbReference type="Proteomes" id="UP000254467"/>
    </source>
</evidence>
<evidence type="ECO:0000256" key="4">
    <source>
        <dbReference type="PROSITE-ProRule" id="PRU00335"/>
    </source>
</evidence>
<dbReference type="EMBL" id="UFXQ01000001">
    <property type="protein sequence ID" value="STC69230.1"/>
    <property type="molecule type" value="Genomic_DNA"/>
</dbReference>
<dbReference type="InterPro" id="IPR036271">
    <property type="entry name" value="Tet_transcr_reg_TetR-rel_C_sf"/>
</dbReference>
<dbReference type="SUPFAM" id="SSF46689">
    <property type="entry name" value="Homeodomain-like"/>
    <property type="match status" value="1"/>
</dbReference>
<dbReference type="Proteomes" id="UP000254467">
    <property type="component" value="Unassembled WGS sequence"/>
</dbReference>
<sequence>MAAQRADARQRRKDILEAAQDIFRTVPEAEITLDAIAKRAGVGIATLYRHFPTRSDLDMACAQDLLVRLDVLARRVSADFEQDPKAQWRDFIWRIVNIGGGTLATVLDPGNIYDLPEPVAEVRDQAIDSVGKLMEKAAEEGLVERDLHPLQLSAEIIVVTRPQSAGLYSIDNDVQDRLVERLLLAWEVAAQNQGRG</sequence>
<dbReference type="GO" id="GO:0003700">
    <property type="term" value="F:DNA-binding transcription factor activity"/>
    <property type="evidence" value="ECO:0007669"/>
    <property type="project" value="TreeGrafter"/>
</dbReference>
<evidence type="ECO:0000256" key="3">
    <source>
        <dbReference type="ARBA" id="ARBA00023163"/>
    </source>
</evidence>
<dbReference type="InterPro" id="IPR009057">
    <property type="entry name" value="Homeodomain-like_sf"/>
</dbReference>
<dbReference type="GO" id="GO:0000976">
    <property type="term" value="F:transcription cis-regulatory region binding"/>
    <property type="evidence" value="ECO:0007669"/>
    <property type="project" value="TreeGrafter"/>
</dbReference>
<dbReference type="Pfam" id="PF00440">
    <property type="entry name" value="TetR_N"/>
    <property type="match status" value="1"/>
</dbReference>